<dbReference type="GO" id="GO:0005634">
    <property type="term" value="C:nucleus"/>
    <property type="evidence" value="ECO:0007669"/>
    <property type="project" value="TreeGrafter"/>
</dbReference>
<name>A0A5N7BTS7_PETAA</name>
<dbReference type="InterPro" id="IPR001138">
    <property type="entry name" value="Zn2Cys6_DnaBD"/>
</dbReference>
<dbReference type="CDD" id="cd12148">
    <property type="entry name" value="fungal_TF_MHR"/>
    <property type="match status" value="1"/>
</dbReference>
<keyword evidence="5" id="KW-0539">Nucleus</keyword>
<evidence type="ECO:0000256" key="1">
    <source>
        <dbReference type="ARBA" id="ARBA00022723"/>
    </source>
</evidence>
<gene>
    <name evidence="8" type="ORF">BDV23DRAFT_21420</name>
</gene>
<protein>
    <submittedName>
        <fullName evidence="8">Fungal-specific transcription factor domain-containing protein</fullName>
    </submittedName>
</protein>
<keyword evidence="4" id="KW-0804">Transcription</keyword>
<dbReference type="PROSITE" id="PS00463">
    <property type="entry name" value="ZN2_CY6_FUNGAL_1"/>
    <property type="match status" value="1"/>
</dbReference>
<reference evidence="8" key="1">
    <citation type="submission" date="2019-04" db="EMBL/GenBank/DDBJ databases">
        <title>Friends and foes A comparative genomics studyof 23 Aspergillus species from section Flavi.</title>
        <authorList>
            <consortium name="DOE Joint Genome Institute"/>
            <person name="Kjaerbolling I."/>
            <person name="Vesth T."/>
            <person name="Frisvad J.C."/>
            <person name="Nybo J.L."/>
            <person name="Theobald S."/>
            <person name="Kildgaard S."/>
            <person name="Isbrandt T."/>
            <person name="Kuo A."/>
            <person name="Sato A."/>
            <person name="Lyhne E.K."/>
            <person name="Kogle M.E."/>
            <person name="Wiebenga A."/>
            <person name="Kun R.S."/>
            <person name="Lubbers R.J."/>
            <person name="Makela M.R."/>
            <person name="Barry K."/>
            <person name="Chovatia M."/>
            <person name="Clum A."/>
            <person name="Daum C."/>
            <person name="Haridas S."/>
            <person name="He G."/>
            <person name="LaButti K."/>
            <person name="Lipzen A."/>
            <person name="Mondo S."/>
            <person name="Riley R."/>
            <person name="Salamov A."/>
            <person name="Simmons B.A."/>
            <person name="Magnuson J.K."/>
            <person name="Henrissat B."/>
            <person name="Mortensen U.H."/>
            <person name="Larsen T.O."/>
            <person name="Devries R.P."/>
            <person name="Grigoriev I.V."/>
            <person name="Machida M."/>
            <person name="Baker S.E."/>
            <person name="Andersen M.R."/>
        </authorList>
    </citation>
    <scope>NUCLEOTIDE SEQUENCE [LARGE SCALE GENOMIC DNA]</scope>
    <source>
        <strain evidence="8">IBT 14317</strain>
    </source>
</reference>
<keyword evidence="3" id="KW-0238">DNA-binding</keyword>
<dbReference type="GO" id="GO:0003677">
    <property type="term" value="F:DNA binding"/>
    <property type="evidence" value="ECO:0007669"/>
    <property type="project" value="UniProtKB-KW"/>
</dbReference>
<dbReference type="AlphaFoldDB" id="A0A5N7BTS7"/>
<dbReference type="Proteomes" id="UP000326877">
    <property type="component" value="Unassembled WGS sequence"/>
</dbReference>
<dbReference type="Gene3D" id="4.10.240.10">
    <property type="entry name" value="Zn(2)-C6 fungal-type DNA-binding domain"/>
    <property type="match status" value="1"/>
</dbReference>
<proteinExistence type="predicted"/>
<dbReference type="GO" id="GO:0008270">
    <property type="term" value="F:zinc ion binding"/>
    <property type="evidence" value="ECO:0007669"/>
    <property type="project" value="InterPro"/>
</dbReference>
<dbReference type="InterPro" id="IPR007219">
    <property type="entry name" value="XnlR_reg_dom"/>
</dbReference>
<dbReference type="InterPro" id="IPR050797">
    <property type="entry name" value="Carb_Metab_Trans_Reg"/>
</dbReference>
<evidence type="ECO:0000256" key="5">
    <source>
        <dbReference type="ARBA" id="ARBA00023242"/>
    </source>
</evidence>
<evidence type="ECO:0000256" key="3">
    <source>
        <dbReference type="ARBA" id="ARBA00023125"/>
    </source>
</evidence>
<dbReference type="SMART" id="SM00906">
    <property type="entry name" value="Fungal_trans"/>
    <property type="match status" value="1"/>
</dbReference>
<dbReference type="SUPFAM" id="SSF57701">
    <property type="entry name" value="Zn2/Cys6 DNA-binding domain"/>
    <property type="match status" value="1"/>
</dbReference>
<evidence type="ECO:0000256" key="2">
    <source>
        <dbReference type="ARBA" id="ARBA00023015"/>
    </source>
</evidence>
<keyword evidence="2" id="KW-0805">Transcription regulation</keyword>
<sequence>MLRGQAMMASTTDTAATNNSLRPRLAKTVRRRRSVRPCDLCRVRKSRCVMLPGSPCCTVCQSRQTACTFNQKPPPRPSRTQARMQHDVQQQSSENDTRSGQVYRSLAPSTRVSQQVLVQHRVGMDRTAVTQPPASSSPPGHPSSLVPENLIGDCYLVVQNPQSMLPTNTSQSNEDNDGSLGLSKSKFAELYGLTSDMEPILMRHRPYDNQTHEYQLETHSIRRVLHHDMGMQYPVTFHIVSDDKAIGYQYHIEQDMIERCVAPYGSSLVDLFWRIVHPCYPILNKGKFMERYSISYREIEASILGAIYLISLNWWTYDRELNNKPAPNETLLRERVIQAIQNSYHRPKLSSIEATLLLVQCKPEDALNPDHTWTWGYTSQALSIGEALGLHLDASSWEIPEWERGLRKRLSWAMYMQDKWTALMHGRPSHIHDDNWGVKDIDDSDLYDVDDNMNPKNDEVPMNDIQTGRRGFVEMITLSKSLSKILTEFFSLRASKTQDTVELYHRAIPILEKLHIWRVNIPHSLLMDRQIPRRLCANGLLYCSDATFQS</sequence>
<dbReference type="OrthoDB" id="2264294at2759"/>
<evidence type="ECO:0000256" key="4">
    <source>
        <dbReference type="ARBA" id="ARBA00023163"/>
    </source>
</evidence>
<dbReference type="GO" id="GO:0000981">
    <property type="term" value="F:DNA-binding transcription factor activity, RNA polymerase II-specific"/>
    <property type="evidence" value="ECO:0007669"/>
    <property type="project" value="InterPro"/>
</dbReference>
<dbReference type="GO" id="GO:0001080">
    <property type="term" value="P:nitrogen catabolite activation of transcription from RNA polymerase II promoter"/>
    <property type="evidence" value="ECO:0007669"/>
    <property type="project" value="TreeGrafter"/>
</dbReference>
<dbReference type="PROSITE" id="PS50048">
    <property type="entry name" value="ZN2_CY6_FUNGAL_2"/>
    <property type="match status" value="1"/>
</dbReference>
<feature type="region of interest" description="Disordered" evidence="6">
    <location>
        <begin position="68"/>
        <end position="107"/>
    </location>
</feature>
<organism evidence="8">
    <name type="scientific">Petromyces alliaceus</name>
    <name type="common">Aspergillus alliaceus</name>
    <dbReference type="NCBI Taxonomy" id="209559"/>
    <lineage>
        <taxon>Eukaryota</taxon>
        <taxon>Fungi</taxon>
        <taxon>Dikarya</taxon>
        <taxon>Ascomycota</taxon>
        <taxon>Pezizomycotina</taxon>
        <taxon>Eurotiomycetes</taxon>
        <taxon>Eurotiomycetidae</taxon>
        <taxon>Eurotiales</taxon>
        <taxon>Aspergillaceae</taxon>
        <taxon>Aspergillus</taxon>
        <taxon>Aspergillus subgen. Circumdati</taxon>
    </lineage>
</organism>
<dbReference type="PANTHER" id="PTHR31668">
    <property type="entry name" value="GLUCOSE TRANSPORT TRANSCRIPTION REGULATOR RGT1-RELATED-RELATED"/>
    <property type="match status" value="1"/>
</dbReference>
<feature type="compositionally biased region" description="Polar residues" evidence="6">
    <location>
        <begin position="78"/>
        <end position="107"/>
    </location>
</feature>
<evidence type="ECO:0000256" key="6">
    <source>
        <dbReference type="SAM" id="MobiDB-lite"/>
    </source>
</evidence>
<dbReference type="GO" id="GO:0006351">
    <property type="term" value="P:DNA-templated transcription"/>
    <property type="evidence" value="ECO:0007669"/>
    <property type="project" value="InterPro"/>
</dbReference>
<evidence type="ECO:0000313" key="8">
    <source>
        <dbReference type="EMBL" id="KAE8385234.1"/>
    </source>
</evidence>
<dbReference type="InterPro" id="IPR036864">
    <property type="entry name" value="Zn2-C6_fun-type_DNA-bd_sf"/>
</dbReference>
<dbReference type="SMART" id="SM00066">
    <property type="entry name" value="GAL4"/>
    <property type="match status" value="1"/>
</dbReference>
<feature type="domain" description="Zn(2)-C6 fungal-type" evidence="7">
    <location>
        <begin position="37"/>
        <end position="69"/>
    </location>
</feature>
<evidence type="ECO:0000259" key="7">
    <source>
        <dbReference type="PROSITE" id="PS50048"/>
    </source>
</evidence>
<dbReference type="Pfam" id="PF04082">
    <property type="entry name" value="Fungal_trans"/>
    <property type="match status" value="1"/>
</dbReference>
<accession>A0A5N7BTS7</accession>
<dbReference type="EMBL" id="ML735341">
    <property type="protein sequence ID" value="KAE8385234.1"/>
    <property type="molecule type" value="Genomic_DNA"/>
</dbReference>
<dbReference type="PANTHER" id="PTHR31668:SF4">
    <property type="entry name" value="TRANSCRIPTIONAL ACTIVATOR PROTEIN DAL81"/>
    <property type="match status" value="1"/>
</dbReference>
<keyword evidence="1" id="KW-0479">Metal-binding</keyword>